<dbReference type="Proteomes" id="UP000663193">
    <property type="component" value="Chromosome 3"/>
</dbReference>
<name>A0A7U2EV01_PHANO</name>
<dbReference type="AlphaFoldDB" id="A0A7U2EV01"/>
<reference evidence="2" key="1">
    <citation type="journal article" date="2021" name="BMC Genomics">
        <title>Chromosome-level genome assembly and manually-curated proteome of model necrotroph Parastagonospora nodorum Sn15 reveals a genome-wide trove of candidate effector homologs, and redundancy of virulence-related functions within an accessory chromosome.</title>
        <authorList>
            <person name="Bertazzoni S."/>
            <person name="Jones D.A.B."/>
            <person name="Phan H.T."/>
            <person name="Tan K.-C."/>
            <person name="Hane J.K."/>
        </authorList>
    </citation>
    <scope>NUCLEOTIDE SEQUENCE [LARGE SCALE GENOMIC DNA]</scope>
    <source>
        <strain evidence="2">SN15 / ATCC MYA-4574 / FGSC 10173)</strain>
    </source>
</reference>
<evidence type="ECO:0000313" key="2">
    <source>
        <dbReference type="Proteomes" id="UP000663193"/>
    </source>
</evidence>
<protein>
    <submittedName>
        <fullName evidence="1">Uncharacterized protein</fullName>
    </submittedName>
</protein>
<organism evidence="1 2">
    <name type="scientific">Phaeosphaeria nodorum (strain SN15 / ATCC MYA-4574 / FGSC 10173)</name>
    <name type="common">Glume blotch fungus</name>
    <name type="synonym">Parastagonospora nodorum</name>
    <dbReference type="NCBI Taxonomy" id="321614"/>
    <lineage>
        <taxon>Eukaryota</taxon>
        <taxon>Fungi</taxon>
        <taxon>Dikarya</taxon>
        <taxon>Ascomycota</taxon>
        <taxon>Pezizomycotina</taxon>
        <taxon>Dothideomycetes</taxon>
        <taxon>Pleosporomycetidae</taxon>
        <taxon>Pleosporales</taxon>
        <taxon>Pleosporineae</taxon>
        <taxon>Phaeosphaeriaceae</taxon>
        <taxon>Parastagonospora</taxon>
    </lineage>
</organism>
<gene>
    <name evidence="1" type="ORF">JI435_404210</name>
</gene>
<proteinExistence type="predicted"/>
<evidence type="ECO:0000313" key="1">
    <source>
        <dbReference type="EMBL" id="QRC93611.1"/>
    </source>
</evidence>
<sequence length="95" mass="10795">MLKLSSLVFGVDRESGLGVRRAIALVECRCPYKAVEYHRFFCHLFPSLSCVDCSIIRAPCDIFVAFVRCYDRCVMCMSAPDDWSEIMVVHFCSTA</sequence>
<keyword evidence="2" id="KW-1185">Reference proteome</keyword>
<dbReference type="EMBL" id="CP069025">
    <property type="protein sequence ID" value="QRC93611.1"/>
    <property type="molecule type" value="Genomic_DNA"/>
</dbReference>
<accession>A0A7U2EV01</accession>
<dbReference type="VEuPathDB" id="FungiDB:JI435_404210"/>